<comment type="caution">
    <text evidence="7">The sequence shown here is derived from an EMBL/GenBank/DDBJ whole genome shotgun (WGS) entry which is preliminary data.</text>
</comment>
<dbReference type="GO" id="GO:0006355">
    <property type="term" value="P:regulation of DNA-templated transcription"/>
    <property type="evidence" value="ECO:0007669"/>
    <property type="project" value="TreeGrafter"/>
</dbReference>
<dbReference type="Pfam" id="PF05185">
    <property type="entry name" value="PRMT5"/>
    <property type="match status" value="1"/>
</dbReference>
<dbReference type="InterPro" id="IPR035248">
    <property type="entry name" value="PRMT5_C"/>
</dbReference>
<dbReference type="GO" id="GO:0016274">
    <property type="term" value="F:protein-arginine N-methyltransferase activity"/>
    <property type="evidence" value="ECO:0007669"/>
    <property type="project" value="InterPro"/>
</dbReference>
<evidence type="ECO:0000256" key="2">
    <source>
        <dbReference type="ARBA" id="ARBA00022679"/>
    </source>
</evidence>
<dbReference type="InterPro" id="IPR013584">
    <property type="entry name" value="RAP"/>
</dbReference>
<name>A0AAD7UAB6_9STRA</name>
<dbReference type="EMBL" id="JAQMWT010000466">
    <property type="protein sequence ID" value="KAJ8600933.1"/>
    <property type="molecule type" value="Genomic_DNA"/>
</dbReference>
<dbReference type="Pfam" id="PF17286">
    <property type="entry name" value="PRMT5_C"/>
    <property type="match status" value="1"/>
</dbReference>
<dbReference type="PROSITE" id="PS51678">
    <property type="entry name" value="SAM_MT_PRMT"/>
    <property type="match status" value="1"/>
</dbReference>
<gene>
    <name evidence="7" type="ORF">CTAYLR_005056</name>
</gene>
<dbReference type="Gene3D" id="2.70.160.11">
    <property type="entry name" value="Hnrnp arginine n-methyltransferase1"/>
    <property type="match status" value="1"/>
</dbReference>
<dbReference type="PROSITE" id="PS51286">
    <property type="entry name" value="RAP"/>
    <property type="match status" value="1"/>
</dbReference>
<feature type="signal peptide" evidence="5">
    <location>
        <begin position="1"/>
        <end position="17"/>
    </location>
</feature>
<dbReference type="InterPro" id="IPR025799">
    <property type="entry name" value="Arg_MeTrfase"/>
</dbReference>
<dbReference type="Pfam" id="PF17285">
    <property type="entry name" value="PRMT5_TIM"/>
    <property type="match status" value="1"/>
</dbReference>
<sequence length="1154" mass="127887">MITIVVLWLRVCAGLSAWQAGEGPSRALQRELSRETCVKRSTEMLWERRHEANEINVCALLYRAASSPPRELLAAAREVVPQMKSRQLANTARALALCATKHDGRAETAEMVLRRIGEDAKSWGRPEELAMASWAAARFMREEDGNLTGVARVALWALVARAAAAFDAGKSPKEAANVAWAIATAASGPLADREREAAVAFFGSLNKKSIAPARDVATIVWSCAKLSKTDWRVSTQALGAIEGVLARLDTRAFFETATVRDVSQTLSALATASFDAPDFFRRAHAFAGSTTKDNLALSDAAVMLWASALLDRPPDISVFARLLAPLAAAAAETPPPLEVSLVVWSAAVLAHASPAHAAAAADLVCGARFDNLAEREDLRRLHQALLALRVELDAEAFRRLERHVPAIVRARARRAWRRAEDDRHQGSSARHRAVADTLASLKTQHEVVATVRDEYGDLYVDMLVKKPDPSALVVALEFDGPSHFCANDPRRPLGHTMLKRRLLEARGFDVVSVPYLDWDRIPFWSSMERQRYLQRKLRITETLRYQGGDNARSEGLDFLVVPLVHPRLSRDVLGISDRRTRPMTRSDLVLSSGEWSRLVVGRVSMWPWRSIGGARRAAAAAAVRRELEWAGHLGLSAVVADVLRRSTTSAARLVNQVLQRAASWQLWVQCKLGGGKEEDDDDSWEKWDELRRLCDHSLALCVALEIGIEPPSRDAARRWRGEPIKAVFVPAEVFVFNEAGFPVLPKSHQALLSSLAALAEPRETRFVLSGRPRHARGRVVYAQYLNHLLTTRREPLTQVEELELPYRDYLQAPLQPLADDLEAQTYETFERDPVKYERYQTAIERFLADWRGTDPPVIAVLGAGRGPLVRCALAAARAASVDLRRVYAVEKNANALVTLRALAHQLDDWRGVVAILAGDMRDVEIDDLADCVVSELLGSFGDNELSPECLDGARHLAKLTHVSIPRRYESFAAPIAAARLWYDARRANTGNLPGPPPALVLPGAPPPARGLETPFVVKLHRFAPLADSQSCFLFEHPNPNYRDADTNSRSVSLEFFAAVDATVHGLAGYFEACLYDDISISINPPTFSTGMFSWFPLFIPFLHPVKLKAREPLRVDLWRVADASRVWYEWAVLSPVVLPIQNPNGRSYAMRLQP</sequence>
<evidence type="ECO:0000313" key="8">
    <source>
        <dbReference type="Proteomes" id="UP001230188"/>
    </source>
</evidence>
<dbReference type="GO" id="GO:0005634">
    <property type="term" value="C:nucleus"/>
    <property type="evidence" value="ECO:0007669"/>
    <property type="project" value="TreeGrafter"/>
</dbReference>
<dbReference type="Proteomes" id="UP001230188">
    <property type="component" value="Unassembled WGS sequence"/>
</dbReference>
<evidence type="ECO:0000259" key="6">
    <source>
        <dbReference type="PROSITE" id="PS51286"/>
    </source>
</evidence>
<dbReference type="PANTHER" id="PTHR10738:SF0">
    <property type="entry name" value="PROTEIN ARGININE N-METHYLTRANSFERASE 5"/>
    <property type="match status" value="1"/>
</dbReference>
<dbReference type="GO" id="GO:0032259">
    <property type="term" value="P:methylation"/>
    <property type="evidence" value="ECO:0007669"/>
    <property type="project" value="UniProtKB-KW"/>
</dbReference>
<keyword evidence="2 4" id="KW-0808">Transferase</keyword>
<dbReference type="AlphaFoldDB" id="A0AAD7UAB6"/>
<evidence type="ECO:0000256" key="3">
    <source>
        <dbReference type="ARBA" id="ARBA00022691"/>
    </source>
</evidence>
<protein>
    <recommendedName>
        <fullName evidence="6">RAP domain-containing protein</fullName>
    </recommendedName>
</protein>
<feature type="domain" description="RAP" evidence="6">
    <location>
        <begin position="474"/>
        <end position="535"/>
    </location>
</feature>
<organism evidence="7 8">
    <name type="scientific">Chrysophaeum taylorii</name>
    <dbReference type="NCBI Taxonomy" id="2483200"/>
    <lineage>
        <taxon>Eukaryota</taxon>
        <taxon>Sar</taxon>
        <taxon>Stramenopiles</taxon>
        <taxon>Ochrophyta</taxon>
        <taxon>Pelagophyceae</taxon>
        <taxon>Pelagomonadales</taxon>
        <taxon>Pelagomonadaceae</taxon>
        <taxon>Chrysophaeum</taxon>
    </lineage>
</organism>
<evidence type="ECO:0000256" key="1">
    <source>
        <dbReference type="ARBA" id="ARBA00022603"/>
    </source>
</evidence>
<dbReference type="GO" id="GO:0005829">
    <property type="term" value="C:cytosol"/>
    <property type="evidence" value="ECO:0007669"/>
    <property type="project" value="TreeGrafter"/>
</dbReference>
<dbReference type="PANTHER" id="PTHR10738">
    <property type="entry name" value="PROTEIN ARGININE N-METHYLTRANSFERASE 5"/>
    <property type="match status" value="1"/>
</dbReference>
<evidence type="ECO:0000256" key="5">
    <source>
        <dbReference type="SAM" id="SignalP"/>
    </source>
</evidence>
<dbReference type="Pfam" id="PF08373">
    <property type="entry name" value="RAP"/>
    <property type="match status" value="1"/>
</dbReference>
<evidence type="ECO:0000313" key="7">
    <source>
        <dbReference type="EMBL" id="KAJ8600933.1"/>
    </source>
</evidence>
<dbReference type="InterPro" id="IPR035075">
    <property type="entry name" value="PRMT5"/>
</dbReference>
<dbReference type="Gene3D" id="3.40.50.150">
    <property type="entry name" value="Vaccinia Virus protein VP39"/>
    <property type="match status" value="1"/>
</dbReference>
<keyword evidence="1 4" id="KW-0489">Methyltransferase</keyword>
<dbReference type="SUPFAM" id="SSF53335">
    <property type="entry name" value="S-adenosyl-L-methionine-dependent methyltransferases"/>
    <property type="match status" value="1"/>
</dbReference>
<reference evidence="7" key="1">
    <citation type="submission" date="2023-01" db="EMBL/GenBank/DDBJ databases">
        <title>Metagenome sequencing of chrysophaentin producing Chrysophaeum taylorii.</title>
        <authorList>
            <person name="Davison J."/>
            <person name="Bewley C."/>
        </authorList>
    </citation>
    <scope>NUCLEOTIDE SEQUENCE</scope>
    <source>
        <strain evidence="7">NIES-1699</strain>
    </source>
</reference>
<proteinExistence type="predicted"/>
<dbReference type="Gene3D" id="3.20.20.150">
    <property type="entry name" value="Divalent-metal-dependent TIM barrel enzymes"/>
    <property type="match status" value="1"/>
</dbReference>
<keyword evidence="5" id="KW-0732">Signal</keyword>
<dbReference type="SMART" id="SM00952">
    <property type="entry name" value="RAP"/>
    <property type="match status" value="1"/>
</dbReference>
<feature type="chain" id="PRO_5042115211" description="RAP domain-containing protein" evidence="5">
    <location>
        <begin position="18"/>
        <end position="1154"/>
    </location>
</feature>
<dbReference type="InterPro" id="IPR035247">
    <property type="entry name" value="PRMT5_TIM"/>
</dbReference>
<keyword evidence="3 4" id="KW-0949">S-adenosyl-L-methionine</keyword>
<dbReference type="InterPro" id="IPR029063">
    <property type="entry name" value="SAM-dependent_MTases_sf"/>
</dbReference>
<evidence type="ECO:0000256" key="4">
    <source>
        <dbReference type="PROSITE-ProRule" id="PRU01015"/>
    </source>
</evidence>
<keyword evidence="8" id="KW-1185">Reference proteome</keyword>
<accession>A0AAD7UAB6</accession>